<evidence type="ECO:0000256" key="2">
    <source>
        <dbReference type="ARBA" id="ARBA00008973"/>
    </source>
</evidence>
<evidence type="ECO:0000313" key="8">
    <source>
        <dbReference type="EMBL" id="RQW13712.1"/>
    </source>
</evidence>
<keyword evidence="3" id="KW-0732">Signal</keyword>
<keyword evidence="4 7" id="KW-0472">Membrane</keyword>
<comment type="similarity">
    <text evidence="2">Belongs to the NlpA lipoprotein family.</text>
</comment>
<evidence type="ECO:0000256" key="1">
    <source>
        <dbReference type="ARBA" id="ARBA00004635"/>
    </source>
</evidence>
<dbReference type="RefSeq" id="WP_124694353.1">
    <property type="nucleotide sequence ID" value="NZ_JBHUFE010000016.1"/>
</dbReference>
<keyword evidence="6" id="KW-0449">Lipoprotein</keyword>
<dbReference type="SUPFAM" id="SSF53850">
    <property type="entry name" value="Periplasmic binding protein-like II"/>
    <property type="match status" value="1"/>
</dbReference>
<dbReference type="EMBL" id="RQPI01000001">
    <property type="protein sequence ID" value="RQW13712.1"/>
    <property type="molecule type" value="Genomic_DNA"/>
</dbReference>
<keyword evidence="7" id="KW-0812">Transmembrane</keyword>
<dbReference type="AlphaFoldDB" id="A0A3N9Q4N7"/>
<organism evidence="8 9">
    <name type="scientific">Paenibacillus rhizophilus</name>
    <dbReference type="NCBI Taxonomy" id="1850366"/>
    <lineage>
        <taxon>Bacteria</taxon>
        <taxon>Bacillati</taxon>
        <taxon>Bacillota</taxon>
        <taxon>Bacilli</taxon>
        <taxon>Bacillales</taxon>
        <taxon>Paenibacillaceae</taxon>
        <taxon>Paenibacillus</taxon>
    </lineage>
</organism>
<evidence type="ECO:0000256" key="7">
    <source>
        <dbReference type="SAM" id="Phobius"/>
    </source>
</evidence>
<dbReference type="InterPro" id="IPR004872">
    <property type="entry name" value="Lipoprotein_NlpA"/>
</dbReference>
<keyword evidence="7" id="KW-1133">Transmembrane helix</keyword>
<evidence type="ECO:0000256" key="4">
    <source>
        <dbReference type="ARBA" id="ARBA00023136"/>
    </source>
</evidence>
<evidence type="ECO:0000256" key="3">
    <source>
        <dbReference type="ARBA" id="ARBA00022729"/>
    </source>
</evidence>
<dbReference type="Proteomes" id="UP000282529">
    <property type="component" value="Unassembled WGS sequence"/>
</dbReference>
<comment type="caution">
    <text evidence="8">The sequence shown here is derived from an EMBL/GenBank/DDBJ whole genome shotgun (WGS) entry which is preliminary data.</text>
</comment>
<dbReference type="OrthoDB" id="9812878at2"/>
<sequence>MTKSRKIIIAAISLIVVILIAGGAWLQVSGASKNETLVFGVAPGPYGDMIRKAIQPELEKKGYKVEIKEFTDYVQPDLALGNKEITANLFQHERYLKKFSADHSLDLSSITNVPTAALGVYSKTLTAGSLEELKSKLKAGDIVSVPNDPTNQARALQVLVKSGLITIKNEIDPTKASEKDIDQNPYGLVFQPVEAAQLPRSLDSVTLSAINGNYAIAAGIPLGSAVIKEELSEDLKNVIAIRTEDKDKDFAKDIVEVVNSEAFKNEIENDQHEFKDFQRPQWYSEKWNIANK</sequence>
<keyword evidence="5" id="KW-0564">Palmitate</keyword>
<dbReference type="Pfam" id="PF03180">
    <property type="entry name" value="Lipoprotein_9"/>
    <property type="match status" value="1"/>
</dbReference>
<keyword evidence="9" id="KW-1185">Reference proteome</keyword>
<dbReference type="PANTHER" id="PTHR30429:SF0">
    <property type="entry name" value="METHIONINE-BINDING LIPOPROTEIN METQ"/>
    <property type="match status" value="1"/>
</dbReference>
<proteinExistence type="inferred from homology"/>
<comment type="subcellular location">
    <subcellularLocation>
        <location evidence="1">Membrane</location>
        <topology evidence="1">Lipid-anchor</topology>
    </subcellularLocation>
</comment>
<dbReference type="GO" id="GO:0016020">
    <property type="term" value="C:membrane"/>
    <property type="evidence" value="ECO:0007669"/>
    <property type="project" value="UniProtKB-SubCell"/>
</dbReference>
<feature type="transmembrane region" description="Helical" evidence="7">
    <location>
        <begin position="7"/>
        <end position="26"/>
    </location>
</feature>
<dbReference type="PANTHER" id="PTHR30429">
    <property type="entry name" value="D-METHIONINE-BINDING LIPOPROTEIN METQ"/>
    <property type="match status" value="1"/>
</dbReference>
<dbReference type="Gene3D" id="3.40.190.10">
    <property type="entry name" value="Periplasmic binding protein-like II"/>
    <property type="match status" value="2"/>
</dbReference>
<evidence type="ECO:0000256" key="5">
    <source>
        <dbReference type="ARBA" id="ARBA00023139"/>
    </source>
</evidence>
<gene>
    <name evidence="8" type="ORF">EH198_04770</name>
</gene>
<evidence type="ECO:0000313" key="9">
    <source>
        <dbReference type="Proteomes" id="UP000282529"/>
    </source>
</evidence>
<evidence type="ECO:0000256" key="6">
    <source>
        <dbReference type="ARBA" id="ARBA00023288"/>
    </source>
</evidence>
<name>A0A3N9Q4N7_9BACL</name>
<accession>A0A3N9Q4N7</accession>
<reference evidence="8 9" key="1">
    <citation type="submission" date="2018-11" db="EMBL/GenBank/DDBJ databases">
        <title>Genome sequence of strain 7197.</title>
        <authorList>
            <person name="Gao J."/>
            <person name="Sun J."/>
        </authorList>
    </citation>
    <scope>NUCLEOTIDE SEQUENCE [LARGE SCALE GENOMIC DNA]</scope>
    <source>
        <strain evidence="8 9">7197</strain>
    </source>
</reference>
<protein>
    <submittedName>
        <fullName evidence="8">Metal ABC transporter substrate-binding protein</fullName>
    </submittedName>
</protein>